<name>A0A4Y2WA38_ARAVE</name>
<proteinExistence type="predicted"/>
<accession>A0A4Y2WA38</accession>
<reference evidence="1 2" key="1">
    <citation type="journal article" date="2019" name="Sci. Rep.">
        <title>Orb-weaving spider Araneus ventricosus genome elucidates the spidroin gene catalogue.</title>
        <authorList>
            <person name="Kono N."/>
            <person name="Nakamura H."/>
            <person name="Ohtoshi R."/>
            <person name="Moran D.A.P."/>
            <person name="Shinohara A."/>
            <person name="Yoshida Y."/>
            <person name="Fujiwara M."/>
            <person name="Mori M."/>
            <person name="Tomita M."/>
            <person name="Arakawa K."/>
        </authorList>
    </citation>
    <scope>NUCLEOTIDE SEQUENCE [LARGE SCALE GENOMIC DNA]</scope>
</reference>
<gene>
    <name evidence="1" type="ORF">AVEN_83777_1</name>
</gene>
<dbReference type="AlphaFoldDB" id="A0A4Y2WA38"/>
<dbReference type="Proteomes" id="UP000499080">
    <property type="component" value="Unassembled WGS sequence"/>
</dbReference>
<dbReference type="EMBL" id="BGPR01058127">
    <property type="protein sequence ID" value="GBO34325.1"/>
    <property type="molecule type" value="Genomic_DNA"/>
</dbReference>
<organism evidence="1 2">
    <name type="scientific">Araneus ventricosus</name>
    <name type="common">Orbweaver spider</name>
    <name type="synonym">Epeira ventricosa</name>
    <dbReference type="NCBI Taxonomy" id="182803"/>
    <lineage>
        <taxon>Eukaryota</taxon>
        <taxon>Metazoa</taxon>
        <taxon>Ecdysozoa</taxon>
        <taxon>Arthropoda</taxon>
        <taxon>Chelicerata</taxon>
        <taxon>Arachnida</taxon>
        <taxon>Araneae</taxon>
        <taxon>Araneomorphae</taxon>
        <taxon>Entelegynae</taxon>
        <taxon>Araneoidea</taxon>
        <taxon>Araneidae</taxon>
        <taxon>Araneus</taxon>
    </lineage>
</organism>
<comment type="caution">
    <text evidence="1">The sequence shown here is derived from an EMBL/GenBank/DDBJ whole genome shotgun (WGS) entry which is preliminary data.</text>
</comment>
<evidence type="ECO:0000313" key="2">
    <source>
        <dbReference type="Proteomes" id="UP000499080"/>
    </source>
</evidence>
<keyword evidence="2" id="KW-1185">Reference proteome</keyword>
<evidence type="ECO:0000313" key="1">
    <source>
        <dbReference type="EMBL" id="GBO34325.1"/>
    </source>
</evidence>
<sequence length="102" mass="11854">MATRSGYRMERYNSELVVRWQQEVAIEWKDITLAGGEMATRSASKHPHPVVPTTKTSAVRRPVLNIEDYEWRAALSRLIDPAFPGARWKIELCVHSEQEYRQ</sequence>
<protein>
    <submittedName>
        <fullName evidence="1">Uncharacterized protein</fullName>
    </submittedName>
</protein>